<keyword evidence="1" id="KW-0812">Transmembrane</keyword>
<dbReference type="Proteomes" id="UP001596147">
    <property type="component" value="Unassembled WGS sequence"/>
</dbReference>
<protein>
    <submittedName>
        <fullName evidence="2">Uncharacterized protein</fullName>
    </submittedName>
</protein>
<organism evidence="2 3">
    <name type="scientific">Lederbergia graminis</name>
    <dbReference type="NCBI Taxonomy" id="735518"/>
    <lineage>
        <taxon>Bacteria</taxon>
        <taxon>Bacillati</taxon>
        <taxon>Bacillota</taxon>
        <taxon>Bacilli</taxon>
        <taxon>Bacillales</taxon>
        <taxon>Bacillaceae</taxon>
        <taxon>Lederbergia</taxon>
    </lineage>
</organism>
<evidence type="ECO:0000313" key="3">
    <source>
        <dbReference type="Proteomes" id="UP001596147"/>
    </source>
</evidence>
<keyword evidence="3" id="KW-1185">Reference proteome</keyword>
<keyword evidence="1" id="KW-0472">Membrane</keyword>
<name>A0ABW0LLG5_9BACI</name>
<evidence type="ECO:0000256" key="1">
    <source>
        <dbReference type="SAM" id="Phobius"/>
    </source>
</evidence>
<keyword evidence="1" id="KW-1133">Transmembrane helix</keyword>
<feature type="transmembrane region" description="Helical" evidence="1">
    <location>
        <begin position="6"/>
        <end position="27"/>
    </location>
</feature>
<sequence length="43" mass="5217">MKLYDLIYFVKENSLIFAVTVLMFLMWKIYKDESEIIEALLLE</sequence>
<proteinExistence type="predicted"/>
<dbReference type="EMBL" id="JBHSMC010000020">
    <property type="protein sequence ID" value="MFC5466105.1"/>
    <property type="molecule type" value="Genomic_DNA"/>
</dbReference>
<reference evidence="3" key="1">
    <citation type="journal article" date="2019" name="Int. J. Syst. Evol. Microbiol.">
        <title>The Global Catalogue of Microorganisms (GCM) 10K type strain sequencing project: providing services to taxonomists for standard genome sequencing and annotation.</title>
        <authorList>
            <consortium name="The Broad Institute Genomics Platform"/>
            <consortium name="The Broad Institute Genome Sequencing Center for Infectious Disease"/>
            <person name="Wu L."/>
            <person name="Ma J."/>
        </authorList>
    </citation>
    <scope>NUCLEOTIDE SEQUENCE [LARGE SCALE GENOMIC DNA]</scope>
    <source>
        <strain evidence="3">CGMCC 1.12237</strain>
    </source>
</reference>
<comment type="caution">
    <text evidence="2">The sequence shown here is derived from an EMBL/GenBank/DDBJ whole genome shotgun (WGS) entry which is preliminary data.</text>
</comment>
<gene>
    <name evidence="2" type="ORF">ACFPM4_15335</name>
</gene>
<accession>A0ABW0LLG5</accession>
<evidence type="ECO:0000313" key="2">
    <source>
        <dbReference type="EMBL" id="MFC5466105.1"/>
    </source>
</evidence>